<accession>A0A0D1Z4A4</accession>
<organism evidence="2 3">
    <name type="scientific">Cladophialophora immunda</name>
    <dbReference type="NCBI Taxonomy" id="569365"/>
    <lineage>
        <taxon>Eukaryota</taxon>
        <taxon>Fungi</taxon>
        <taxon>Dikarya</taxon>
        <taxon>Ascomycota</taxon>
        <taxon>Pezizomycotina</taxon>
        <taxon>Eurotiomycetes</taxon>
        <taxon>Chaetothyriomycetidae</taxon>
        <taxon>Chaetothyriales</taxon>
        <taxon>Herpotrichiellaceae</taxon>
        <taxon>Cladophialophora</taxon>
    </lineage>
</organism>
<evidence type="ECO:0000313" key="2">
    <source>
        <dbReference type="EMBL" id="KIW22446.1"/>
    </source>
</evidence>
<evidence type="ECO:0000313" key="3">
    <source>
        <dbReference type="Proteomes" id="UP000054466"/>
    </source>
</evidence>
<dbReference type="Proteomes" id="UP000054466">
    <property type="component" value="Unassembled WGS sequence"/>
</dbReference>
<gene>
    <name evidence="2" type="ORF">PV07_12331</name>
</gene>
<feature type="compositionally biased region" description="Basic and acidic residues" evidence="1">
    <location>
        <begin position="96"/>
        <end position="105"/>
    </location>
</feature>
<dbReference type="VEuPathDB" id="FungiDB:PV07_12331"/>
<dbReference type="EMBL" id="KN847047">
    <property type="protein sequence ID" value="KIW22446.1"/>
    <property type="molecule type" value="Genomic_DNA"/>
</dbReference>
<feature type="region of interest" description="Disordered" evidence="1">
    <location>
        <begin position="92"/>
        <end position="113"/>
    </location>
</feature>
<dbReference type="GeneID" id="27351525"/>
<evidence type="ECO:0000256" key="1">
    <source>
        <dbReference type="SAM" id="MobiDB-lite"/>
    </source>
</evidence>
<keyword evidence="3" id="KW-1185">Reference proteome</keyword>
<proteinExistence type="predicted"/>
<reference evidence="2 3" key="1">
    <citation type="submission" date="2015-01" db="EMBL/GenBank/DDBJ databases">
        <title>The Genome Sequence of Cladophialophora immunda CBS83496.</title>
        <authorList>
            <consortium name="The Broad Institute Genomics Platform"/>
            <person name="Cuomo C."/>
            <person name="de Hoog S."/>
            <person name="Gorbushina A."/>
            <person name="Stielow B."/>
            <person name="Teixiera M."/>
            <person name="Abouelleil A."/>
            <person name="Chapman S.B."/>
            <person name="Priest M."/>
            <person name="Young S.K."/>
            <person name="Wortman J."/>
            <person name="Nusbaum C."/>
            <person name="Birren B."/>
        </authorList>
    </citation>
    <scope>NUCLEOTIDE SEQUENCE [LARGE SCALE GENOMIC DNA]</scope>
    <source>
        <strain evidence="2 3">CBS 83496</strain>
    </source>
</reference>
<sequence>MKTQSDCLATTSHRGFYTEYTIEFDVDGRRTGWARPGGAGLDGGLDMTWLCRLCTFIKARRGRCHHHYRYHYHHHHHLACNGRVLLGMMASGTESKVPRSSEKGVSRTRVVGG</sequence>
<protein>
    <submittedName>
        <fullName evidence="2">Uncharacterized protein</fullName>
    </submittedName>
</protein>
<dbReference type="HOGENOM" id="CLU_2133256_0_0_1"/>
<name>A0A0D1Z4A4_9EURO</name>
<dbReference type="RefSeq" id="XP_016242662.1">
    <property type="nucleotide sequence ID" value="XM_016399850.1"/>
</dbReference>
<dbReference type="AlphaFoldDB" id="A0A0D1Z4A4"/>